<protein>
    <submittedName>
        <fullName evidence="1">Uncharacterized protein</fullName>
    </submittedName>
</protein>
<gene>
    <name evidence="1" type="ORF">Premu_1201</name>
</gene>
<evidence type="ECO:0000313" key="2">
    <source>
        <dbReference type="Proteomes" id="UP000002772"/>
    </source>
</evidence>
<dbReference type="AlphaFoldDB" id="F8N952"/>
<accession>F8N952</accession>
<dbReference type="EMBL" id="GL945017">
    <property type="protein sequence ID" value="EGN56630.1"/>
    <property type="molecule type" value="Genomic_DNA"/>
</dbReference>
<reference evidence="2" key="1">
    <citation type="journal article" date="2011" name="Stand. Genomic Sci.">
        <title>Non-contiguous finished genome sequence of the opportunistic oral pathogen Prevotella multisaccharivorax type strain (PPPA20).</title>
        <authorList>
            <person name="Pati A."/>
            <person name="Gronow S."/>
            <person name="Lu M."/>
            <person name="Lapidus A."/>
            <person name="Nolan M."/>
            <person name="Lucas S."/>
            <person name="Hammon N."/>
            <person name="Deshpande S."/>
            <person name="Cheng J.F."/>
            <person name="Tapia R."/>
            <person name="Han C."/>
            <person name="Goodwin L."/>
            <person name="Pitluck S."/>
            <person name="Liolios K."/>
            <person name="Pagani I."/>
            <person name="Mavromatis K."/>
            <person name="Mikhailova N."/>
            <person name="Huntemann M."/>
            <person name="Chen A."/>
            <person name="Palaniappan K."/>
            <person name="Land M."/>
            <person name="Hauser L."/>
            <person name="Detter J.C."/>
            <person name="Brambilla E.M."/>
            <person name="Rohde M."/>
            <person name="Goker M."/>
            <person name="Woyke T."/>
            <person name="Bristow J."/>
            <person name="Eisen J.A."/>
            <person name="Markowitz V."/>
            <person name="Hugenholtz P."/>
            <person name="Kyrpides N.C."/>
            <person name="Klenk H.P."/>
            <person name="Ivanova N."/>
        </authorList>
    </citation>
    <scope>NUCLEOTIDE SEQUENCE [LARGE SCALE GENOMIC DNA]</scope>
    <source>
        <strain evidence="2">DSM 17128</strain>
    </source>
</reference>
<proteinExistence type="predicted"/>
<name>F8N952_9BACT</name>
<organism evidence="1 2">
    <name type="scientific">Hallella multisaccharivorax DSM 17128</name>
    <dbReference type="NCBI Taxonomy" id="688246"/>
    <lineage>
        <taxon>Bacteria</taxon>
        <taxon>Pseudomonadati</taxon>
        <taxon>Bacteroidota</taxon>
        <taxon>Bacteroidia</taxon>
        <taxon>Bacteroidales</taxon>
        <taxon>Prevotellaceae</taxon>
        <taxon>Hallella</taxon>
    </lineage>
</organism>
<sequence>MAPAVKQPPFHFSGILKSPPMPDEFSLKMNFLISCITLPFPHDGMVLRLRRIRIAFTV</sequence>
<evidence type="ECO:0000313" key="1">
    <source>
        <dbReference type="EMBL" id="EGN56630.1"/>
    </source>
</evidence>
<dbReference type="STRING" id="688246.Premu_1201"/>
<keyword evidence="2" id="KW-1185">Reference proteome</keyword>
<dbReference type="HOGENOM" id="CLU_2975518_0_0_10"/>
<dbReference type="Proteomes" id="UP000002772">
    <property type="component" value="Unassembled WGS sequence"/>
</dbReference>